<evidence type="ECO:0000313" key="7">
    <source>
        <dbReference type="EMBL" id="SMF76788.1"/>
    </source>
</evidence>
<accession>A0A1Y6CSU5</accession>
<evidence type="ECO:0000259" key="6">
    <source>
        <dbReference type="PROSITE" id="PS50110"/>
    </source>
</evidence>
<evidence type="ECO:0000259" key="5">
    <source>
        <dbReference type="PROSITE" id="PS50109"/>
    </source>
</evidence>
<dbReference type="STRING" id="1513793.SAMN06296036_13065"/>
<evidence type="ECO:0000256" key="2">
    <source>
        <dbReference type="ARBA" id="ARBA00012438"/>
    </source>
</evidence>
<dbReference type="CDD" id="cd00156">
    <property type="entry name" value="REC"/>
    <property type="match status" value="1"/>
</dbReference>
<feature type="modified residue" description="4-aspartylphosphate" evidence="4">
    <location>
        <position position="54"/>
    </location>
</feature>
<dbReference type="Gene3D" id="3.30.565.10">
    <property type="entry name" value="Histidine kinase-like ATPase, C-terminal domain"/>
    <property type="match status" value="1"/>
</dbReference>
<feature type="domain" description="Response regulatory" evidence="6">
    <location>
        <begin position="5"/>
        <end position="121"/>
    </location>
</feature>
<dbReference type="SMART" id="SM00387">
    <property type="entry name" value="HATPase_c"/>
    <property type="match status" value="1"/>
</dbReference>
<dbReference type="Pfam" id="PF02518">
    <property type="entry name" value="HATPase_c"/>
    <property type="match status" value="1"/>
</dbReference>
<dbReference type="Proteomes" id="UP000192907">
    <property type="component" value="Unassembled WGS sequence"/>
</dbReference>
<dbReference type="Gene3D" id="3.40.50.2300">
    <property type="match status" value="1"/>
</dbReference>
<reference evidence="8" key="1">
    <citation type="submission" date="2017-04" db="EMBL/GenBank/DDBJ databases">
        <authorList>
            <person name="Varghese N."/>
            <person name="Submissions S."/>
        </authorList>
    </citation>
    <scope>NUCLEOTIDE SEQUENCE [LARGE SCALE GENOMIC DNA]</scope>
    <source>
        <strain evidence="8">RKEM611</strain>
    </source>
</reference>
<feature type="domain" description="Histidine kinase" evidence="5">
    <location>
        <begin position="143"/>
        <end position="367"/>
    </location>
</feature>
<dbReference type="PANTHER" id="PTHR43547">
    <property type="entry name" value="TWO-COMPONENT HISTIDINE KINASE"/>
    <property type="match status" value="1"/>
</dbReference>
<dbReference type="PROSITE" id="PS50109">
    <property type="entry name" value="HIS_KIN"/>
    <property type="match status" value="1"/>
</dbReference>
<dbReference type="PRINTS" id="PR00344">
    <property type="entry name" value="BCTRLSENSOR"/>
</dbReference>
<dbReference type="GO" id="GO:0000155">
    <property type="term" value="F:phosphorelay sensor kinase activity"/>
    <property type="evidence" value="ECO:0007669"/>
    <property type="project" value="TreeGrafter"/>
</dbReference>
<keyword evidence="8" id="KW-1185">Reference proteome</keyword>
<dbReference type="InterPro" id="IPR036890">
    <property type="entry name" value="HATPase_C_sf"/>
</dbReference>
<evidence type="ECO:0000256" key="1">
    <source>
        <dbReference type="ARBA" id="ARBA00000085"/>
    </source>
</evidence>
<dbReference type="EMBL" id="FWZT01000030">
    <property type="protein sequence ID" value="SMF76788.1"/>
    <property type="molecule type" value="Genomic_DNA"/>
</dbReference>
<sequence>MGTYSIIVASNKSEDQQFFRSIADLDSWHFRFAQNFSELLQFAANKVPDVLVIDENLPDEGAEAIVSMIRSMPSLIDVALVVMTDERQGDFFRRLASAGADEFCRRPLETHILRVRLSSLGRRTRQLSLTTQQKEVAKNLFRIVAHDVSNLFINFEVFIRSVERGQDPEAQQKRLVRAKKTLSEVRELLRNVKTLDAMRSESLVLDLVPVSIQDCIEKVSDVYADRMTDKRVRLAVDWQVDPSTMVKADAPSLKHQVIGNILTNAIKFSYPDSEIKITVKDDPDYVMIGIRDHGVGIKSDLAKSLFDEQKSQSTIGTAGEKGTGYGMPLAYQFVKAYKGRLEVVSQTQDESPDDHGTEFRIYIPKHHLQAA</sequence>
<dbReference type="InterPro" id="IPR005467">
    <property type="entry name" value="His_kinase_dom"/>
</dbReference>
<dbReference type="InterPro" id="IPR003594">
    <property type="entry name" value="HATPase_dom"/>
</dbReference>
<dbReference type="PANTHER" id="PTHR43547:SF2">
    <property type="entry name" value="HYBRID SIGNAL TRANSDUCTION HISTIDINE KINASE C"/>
    <property type="match status" value="1"/>
</dbReference>
<evidence type="ECO:0000313" key="8">
    <source>
        <dbReference type="Proteomes" id="UP000192907"/>
    </source>
</evidence>
<evidence type="ECO:0000256" key="4">
    <source>
        <dbReference type="PROSITE-ProRule" id="PRU00169"/>
    </source>
</evidence>
<evidence type="ECO:0000256" key="3">
    <source>
        <dbReference type="ARBA" id="ARBA00022553"/>
    </source>
</evidence>
<keyword evidence="3 4" id="KW-0597">Phosphoprotein</keyword>
<comment type="catalytic activity">
    <reaction evidence="1">
        <text>ATP + protein L-histidine = ADP + protein N-phospho-L-histidine.</text>
        <dbReference type="EC" id="2.7.13.3"/>
    </reaction>
</comment>
<dbReference type="PROSITE" id="PS50110">
    <property type="entry name" value="RESPONSE_REGULATORY"/>
    <property type="match status" value="1"/>
</dbReference>
<dbReference type="EC" id="2.7.13.3" evidence="2"/>
<protein>
    <recommendedName>
        <fullName evidence="2">histidine kinase</fullName>
        <ecNumber evidence="2">2.7.13.3</ecNumber>
    </recommendedName>
</protein>
<dbReference type="SUPFAM" id="SSF52172">
    <property type="entry name" value="CheY-like"/>
    <property type="match status" value="1"/>
</dbReference>
<dbReference type="OrthoDB" id="5289954at2"/>
<keyword evidence="7" id="KW-0418">Kinase</keyword>
<name>A0A1Y6CSU5_9BACT</name>
<proteinExistence type="predicted"/>
<dbReference type="InterPro" id="IPR011006">
    <property type="entry name" value="CheY-like_superfamily"/>
</dbReference>
<dbReference type="InterPro" id="IPR004358">
    <property type="entry name" value="Sig_transdc_His_kin-like_C"/>
</dbReference>
<dbReference type="CDD" id="cd00075">
    <property type="entry name" value="HATPase"/>
    <property type="match status" value="1"/>
</dbReference>
<gene>
    <name evidence="7" type="ORF">SAMN06296036_13065</name>
</gene>
<dbReference type="RefSeq" id="WP_132324900.1">
    <property type="nucleotide sequence ID" value="NZ_FWZT01000030.1"/>
</dbReference>
<dbReference type="SUPFAM" id="SSF55874">
    <property type="entry name" value="ATPase domain of HSP90 chaperone/DNA topoisomerase II/histidine kinase"/>
    <property type="match status" value="1"/>
</dbReference>
<dbReference type="InterPro" id="IPR001789">
    <property type="entry name" value="Sig_transdc_resp-reg_receiver"/>
</dbReference>
<dbReference type="AlphaFoldDB" id="A0A1Y6CSU5"/>
<organism evidence="7 8">
    <name type="scientific">Pseudobacteriovorax antillogorgiicola</name>
    <dbReference type="NCBI Taxonomy" id="1513793"/>
    <lineage>
        <taxon>Bacteria</taxon>
        <taxon>Pseudomonadati</taxon>
        <taxon>Bdellovibrionota</taxon>
        <taxon>Oligoflexia</taxon>
        <taxon>Oligoflexales</taxon>
        <taxon>Pseudobacteriovoracaceae</taxon>
        <taxon>Pseudobacteriovorax</taxon>
    </lineage>
</organism>
<keyword evidence="7" id="KW-0808">Transferase</keyword>